<sequence length="55" mass="6231">MMCEKCTCLKCINEQNRRLLVKAQEQLATELNTALFNPGRVAVLLELIKALHSMV</sequence>
<comment type="caution">
    <text evidence="1">The sequence shown here is derived from an EMBL/GenBank/DDBJ whole genome shotgun (WGS) entry which is preliminary data.</text>
</comment>
<proteinExistence type="predicted"/>
<keyword evidence="2" id="KW-1185">Reference proteome</keyword>
<evidence type="ECO:0000313" key="2">
    <source>
        <dbReference type="Proteomes" id="UP000461585"/>
    </source>
</evidence>
<dbReference type="EMBL" id="JAAEEH010000042">
    <property type="protein sequence ID" value="NDL68488.1"/>
    <property type="molecule type" value="Genomic_DNA"/>
</dbReference>
<protein>
    <submittedName>
        <fullName evidence="1">Uncharacterized protein</fullName>
    </submittedName>
</protein>
<gene>
    <name evidence="1" type="ORF">GXN74_12150</name>
</gene>
<evidence type="ECO:0000313" key="1">
    <source>
        <dbReference type="EMBL" id="NDL68488.1"/>
    </source>
</evidence>
<organism evidence="1 2">
    <name type="scientific">Anaerotalea alkaliphila</name>
    <dbReference type="NCBI Taxonomy" id="2662126"/>
    <lineage>
        <taxon>Bacteria</taxon>
        <taxon>Bacillati</taxon>
        <taxon>Bacillota</taxon>
        <taxon>Clostridia</taxon>
        <taxon>Eubacteriales</taxon>
        <taxon>Anaerotalea</taxon>
    </lineage>
</organism>
<accession>A0A7X5HXI3</accession>
<dbReference type="AlphaFoldDB" id="A0A7X5HXI3"/>
<reference evidence="1 2" key="1">
    <citation type="submission" date="2020-01" db="EMBL/GenBank/DDBJ databases">
        <title>Anaeroalcalibacter tamaniensis gen. nov., sp. nov., moderately halophilic strictly anaerobic fermenter bacterium from mud volcano of Taman peninsula.</title>
        <authorList>
            <person name="Frolova A."/>
            <person name="Merkel A.Y."/>
            <person name="Slobodkin A.I."/>
        </authorList>
    </citation>
    <scope>NUCLEOTIDE SEQUENCE [LARGE SCALE GENOMIC DNA]</scope>
    <source>
        <strain evidence="1 2">F-3ap</strain>
    </source>
</reference>
<name>A0A7X5HXI3_9FIRM</name>
<dbReference type="Proteomes" id="UP000461585">
    <property type="component" value="Unassembled WGS sequence"/>
</dbReference>